<dbReference type="CDD" id="cd04301">
    <property type="entry name" value="NAT_SF"/>
    <property type="match status" value="1"/>
</dbReference>
<sequence length="356" mass="41921">MINIVGLNKAKLKGFTQTIQFKNFEFAPISELRESSHIHNPRATDKDILLFLAFDDDQLAGYLGILPDDVNDKNGEKIHFGWLSTLYVSEKHRGKQIAQKLLYSAEEAYDKNLMITEFTPSAERLYRKIGLFEDLTFKNAVRYYYKSNLAELLPTKKPFFDKNKIWLKRFDNLINIFIPYLSAGKNNYYKITKTIDKNLNQFLINQKKNPIARNTEDFQWMLDNPWLSQETVQPNYLFSSYSKDYEMFWVSVYKNQEIVAAMLCSVRNGNLKVLYYFGNVEFVAGILPKIIKKYKIKMMTIYDDKLNSMIQKSKTPKSIYKRPLKRDYLTHKDFKEKLGKDFKFNFTDGDGDFSFT</sequence>
<dbReference type="OrthoDB" id="1118862at2"/>
<dbReference type="GO" id="GO:0016747">
    <property type="term" value="F:acyltransferase activity, transferring groups other than amino-acyl groups"/>
    <property type="evidence" value="ECO:0007669"/>
    <property type="project" value="InterPro"/>
</dbReference>
<evidence type="ECO:0000313" key="3">
    <source>
        <dbReference type="Proteomes" id="UP000281810"/>
    </source>
</evidence>
<dbReference type="SUPFAM" id="SSF55729">
    <property type="entry name" value="Acyl-CoA N-acyltransferases (Nat)"/>
    <property type="match status" value="1"/>
</dbReference>
<feature type="domain" description="N-acetyltransferase" evidence="1">
    <location>
        <begin position="2"/>
        <end position="150"/>
    </location>
</feature>
<dbReference type="AlphaFoldDB" id="A0A3G8Y5F9"/>
<dbReference type="RefSeq" id="WP_124802351.1">
    <property type="nucleotide sequence ID" value="NZ_CP034161.1"/>
</dbReference>
<dbReference type="Proteomes" id="UP000281810">
    <property type="component" value="Chromosome"/>
</dbReference>
<keyword evidence="3" id="KW-1185">Reference proteome</keyword>
<dbReference type="Pfam" id="PF00583">
    <property type="entry name" value="Acetyltransf_1"/>
    <property type="match status" value="1"/>
</dbReference>
<accession>A0A3G8Y5F9</accession>
<organism evidence="2 3">
    <name type="scientific">Epilithonimonas vandammei</name>
    <dbReference type="NCBI Taxonomy" id="2487072"/>
    <lineage>
        <taxon>Bacteria</taxon>
        <taxon>Pseudomonadati</taxon>
        <taxon>Bacteroidota</taxon>
        <taxon>Flavobacteriia</taxon>
        <taxon>Flavobacteriales</taxon>
        <taxon>Weeksellaceae</taxon>
        <taxon>Chryseobacterium group</taxon>
        <taxon>Epilithonimonas</taxon>
    </lineage>
</organism>
<protein>
    <submittedName>
        <fullName evidence="2">GNAT family N-acetyltransferase</fullName>
    </submittedName>
</protein>
<reference evidence="3" key="1">
    <citation type="submission" date="2018-11" db="EMBL/GenBank/DDBJ databases">
        <title>Proposal to divide the Flavobacteriaceae and reorganize its genera based on Amino Acid Identity values calculated from whole genome sequences.</title>
        <authorList>
            <person name="Nicholson A.C."/>
            <person name="Gulvik C.A."/>
            <person name="Whitney A.M."/>
            <person name="Humrighouse B.W."/>
            <person name="Bell M."/>
            <person name="Holmes B."/>
            <person name="Steigerwalt A.B."/>
            <person name="Villarma A."/>
            <person name="Sheth M."/>
            <person name="Batra D."/>
            <person name="Pryor J."/>
            <person name="Bernardet J.-F."/>
            <person name="Hugo C."/>
            <person name="Kampfer P."/>
            <person name="Newman J.D."/>
            <person name="McQuiston J.R."/>
        </authorList>
    </citation>
    <scope>NUCLEOTIDE SEQUENCE [LARGE SCALE GENOMIC DNA]</scope>
    <source>
        <strain evidence="3">F5649</strain>
    </source>
</reference>
<dbReference type="Gene3D" id="3.40.630.30">
    <property type="match status" value="1"/>
</dbReference>
<gene>
    <name evidence="2" type="ORF">EIB74_09170</name>
</gene>
<evidence type="ECO:0000259" key="1">
    <source>
        <dbReference type="PROSITE" id="PS51186"/>
    </source>
</evidence>
<dbReference type="InterPro" id="IPR016181">
    <property type="entry name" value="Acyl_CoA_acyltransferase"/>
</dbReference>
<keyword evidence="2" id="KW-0808">Transferase</keyword>
<proteinExistence type="predicted"/>
<evidence type="ECO:0000313" key="2">
    <source>
        <dbReference type="EMBL" id="AZI40123.1"/>
    </source>
</evidence>
<name>A0A3G8Y5F9_9FLAO</name>
<dbReference type="EMBL" id="CP034161">
    <property type="protein sequence ID" value="AZI40123.1"/>
    <property type="molecule type" value="Genomic_DNA"/>
</dbReference>
<dbReference type="InterPro" id="IPR000182">
    <property type="entry name" value="GNAT_dom"/>
</dbReference>
<dbReference type="PROSITE" id="PS51186">
    <property type="entry name" value="GNAT"/>
    <property type="match status" value="1"/>
</dbReference>